<dbReference type="Pfam" id="PF01177">
    <property type="entry name" value="Asp_Glu_race"/>
    <property type="match status" value="1"/>
</dbReference>
<dbReference type="RefSeq" id="WP_219531148.1">
    <property type="nucleotide sequence ID" value="NZ_JAHKRM010000010.1"/>
</dbReference>
<evidence type="ECO:0000313" key="1">
    <source>
        <dbReference type="EMBL" id="MFD1538087.1"/>
    </source>
</evidence>
<gene>
    <name evidence="1" type="ORF">ACFSJ0_13625</name>
</gene>
<comment type="caution">
    <text evidence="1">The sequence shown here is derived from an EMBL/GenBank/DDBJ whole genome shotgun (WGS) entry which is preliminary data.</text>
</comment>
<keyword evidence="2" id="KW-1185">Reference proteome</keyword>
<reference evidence="2" key="1">
    <citation type="journal article" date="2019" name="Int. J. Syst. Evol. Microbiol.">
        <title>The Global Catalogue of Microorganisms (GCM) 10K type strain sequencing project: providing services to taxonomists for standard genome sequencing and annotation.</title>
        <authorList>
            <consortium name="The Broad Institute Genomics Platform"/>
            <consortium name="The Broad Institute Genome Sequencing Center for Infectious Disease"/>
            <person name="Wu L."/>
            <person name="Ma J."/>
        </authorList>
    </citation>
    <scope>NUCLEOTIDE SEQUENCE [LARGE SCALE GENOMIC DNA]</scope>
    <source>
        <strain evidence="2">CGMCC 1.15399</strain>
    </source>
</reference>
<dbReference type="InterPro" id="IPR015942">
    <property type="entry name" value="Asp/Glu/hydantoin_racemase"/>
</dbReference>
<proteinExistence type="predicted"/>
<protein>
    <submittedName>
        <fullName evidence="1">Aspartate/glutamate racemase family protein</fullName>
    </submittedName>
</protein>
<dbReference type="EMBL" id="JBHUCM010000012">
    <property type="protein sequence ID" value="MFD1538087.1"/>
    <property type="molecule type" value="Genomic_DNA"/>
</dbReference>
<name>A0ABW4G9K0_9ACTN</name>
<dbReference type="Proteomes" id="UP001597097">
    <property type="component" value="Unassembled WGS sequence"/>
</dbReference>
<organism evidence="1 2">
    <name type="scientific">Nonomuraea guangzhouensis</name>
    <dbReference type="NCBI Taxonomy" id="1291555"/>
    <lineage>
        <taxon>Bacteria</taxon>
        <taxon>Bacillati</taxon>
        <taxon>Actinomycetota</taxon>
        <taxon>Actinomycetes</taxon>
        <taxon>Streptosporangiales</taxon>
        <taxon>Streptosporangiaceae</taxon>
        <taxon>Nonomuraea</taxon>
    </lineage>
</organism>
<sequence length="269" mass="29130">MADMRIWFQKHTVEGRSALLDKLYAEHLSKITEPGTEVEIHTLPADTYGTDLPEHLVGYGQLGLLFGNYFAQTAVAAERDGCAAWISGAGQDPGLAAARTRVSIPVVGYGDAVWQAARMERHRLGVLGFIPYLAEPITENIRAAGADLASYQVVEDGTTLVQRALAQDFGPLLEAYTKAAKRAADAGAQWLVPAEGIPNEILVHLGVHELHGLPVIDPDGLAVKTAEHLCHLRRLNITARSTTGYWYRLPPADAVRHAERVFLGKVIGG</sequence>
<evidence type="ECO:0000313" key="2">
    <source>
        <dbReference type="Proteomes" id="UP001597097"/>
    </source>
</evidence>
<accession>A0ABW4G9K0</accession>